<dbReference type="PROSITE" id="PS51775">
    <property type="entry name" value="GTD_BINDING"/>
    <property type="match status" value="1"/>
</dbReference>
<feature type="compositionally biased region" description="Basic residues" evidence="6">
    <location>
        <begin position="780"/>
        <end position="794"/>
    </location>
</feature>
<feature type="region of interest" description="Disordered" evidence="6">
    <location>
        <begin position="662"/>
        <end position="704"/>
    </location>
</feature>
<feature type="compositionally biased region" description="Polar residues" evidence="6">
    <location>
        <begin position="407"/>
        <end position="421"/>
    </location>
</feature>
<feature type="region of interest" description="Disordered" evidence="6">
    <location>
        <begin position="834"/>
        <end position="889"/>
    </location>
</feature>
<evidence type="ECO:0000313" key="8">
    <source>
        <dbReference type="EMBL" id="KAI7731643.1"/>
    </source>
</evidence>
<accession>A0AAD5BXN3</accession>
<dbReference type="InterPro" id="IPR039306">
    <property type="entry name" value="MYOB"/>
</dbReference>
<feature type="compositionally biased region" description="Basic residues" evidence="6">
    <location>
        <begin position="243"/>
        <end position="255"/>
    </location>
</feature>
<dbReference type="PANTHER" id="PTHR31448:SF39">
    <property type="entry name" value="MYOSIN-BINDING PROTEIN 4-RELATED"/>
    <property type="match status" value="1"/>
</dbReference>
<feature type="compositionally biased region" description="Polar residues" evidence="6">
    <location>
        <begin position="981"/>
        <end position="990"/>
    </location>
</feature>
<comment type="caution">
    <text evidence="8">The sequence shown here is derived from an EMBL/GenBank/DDBJ whole genome shotgun (WGS) entry which is preliminary data.</text>
</comment>
<keyword evidence="4" id="KW-0472">Membrane</keyword>
<evidence type="ECO:0000259" key="7">
    <source>
        <dbReference type="PROSITE" id="PS51775"/>
    </source>
</evidence>
<feature type="coiled-coil region" evidence="5">
    <location>
        <begin position="1080"/>
        <end position="1174"/>
    </location>
</feature>
<keyword evidence="9" id="KW-1185">Reference proteome</keyword>
<keyword evidence="5" id="KW-0175">Coiled coil</keyword>
<feature type="compositionally biased region" description="Basic residues" evidence="6">
    <location>
        <begin position="949"/>
        <end position="980"/>
    </location>
</feature>
<dbReference type="Pfam" id="PF04576">
    <property type="entry name" value="Zein-binding"/>
    <property type="match status" value="1"/>
</dbReference>
<dbReference type="GO" id="GO:0080115">
    <property type="term" value="F:myosin XI tail binding"/>
    <property type="evidence" value="ECO:0007669"/>
    <property type="project" value="UniProtKB-ARBA"/>
</dbReference>
<gene>
    <name evidence="8" type="ORF">M8C21_022085</name>
</gene>
<evidence type="ECO:0000256" key="5">
    <source>
        <dbReference type="SAM" id="Coils"/>
    </source>
</evidence>
<feature type="region of interest" description="Disordered" evidence="6">
    <location>
        <begin position="407"/>
        <end position="428"/>
    </location>
</feature>
<dbReference type="GO" id="GO:0016020">
    <property type="term" value="C:membrane"/>
    <property type="evidence" value="ECO:0007669"/>
    <property type="project" value="UniProtKB-SubCell"/>
</dbReference>
<feature type="compositionally biased region" description="Polar residues" evidence="6">
    <location>
        <begin position="834"/>
        <end position="851"/>
    </location>
</feature>
<feature type="region of interest" description="Disordered" evidence="6">
    <location>
        <begin position="156"/>
        <end position="189"/>
    </location>
</feature>
<keyword evidence="3" id="KW-1133">Transmembrane helix</keyword>
<name>A0AAD5BXN3_AMBAR</name>
<evidence type="ECO:0000256" key="4">
    <source>
        <dbReference type="ARBA" id="ARBA00023136"/>
    </source>
</evidence>
<evidence type="ECO:0000256" key="2">
    <source>
        <dbReference type="ARBA" id="ARBA00022692"/>
    </source>
</evidence>
<organism evidence="8 9">
    <name type="scientific">Ambrosia artemisiifolia</name>
    <name type="common">Common ragweed</name>
    <dbReference type="NCBI Taxonomy" id="4212"/>
    <lineage>
        <taxon>Eukaryota</taxon>
        <taxon>Viridiplantae</taxon>
        <taxon>Streptophyta</taxon>
        <taxon>Embryophyta</taxon>
        <taxon>Tracheophyta</taxon>
        <taxon>Spermatophyta</taxon>
        <taxon>Magnoliopsida</taxon>
        <taxon>eudicotyledons</taxon>
        <taxon>Gunneridae</taxon>
        <taxon>Pentapetalae</taxon>
        <taxon>asterids</taxon>
        <taxon>campanulids</taxon>
        <taxon>Asterales</taxon>
        <taxon>Asteraceae</taxon>
        <taxon>Asteroideae</taxon>
        <taxon>Heliantheae alliance</taxon>
        <taxon>Heliantheae</taxon>
        <taxon>Ambrosia</taxon>
    </lineage>
</organism>
<feature type="region of interest" description="Disordered" evidence="6">
    <location>
        <begin position="217"/>
        <end position="255"/>
    </location>
</feature>
<feature type="compositionally biased region" description="Basic and acidic residues" evidence="6">
    <location>
        <begin position="858"/>
        <end position="870"/>
    </location>
</feature>
<proteinExistence type="predicted"/>
<feature type="region of interest" description="Disordered" evidence="6">
    <location>
        <begin position="1033"/>
        <end position="1053"/>
    </location>
</feature>
<evidence type="ECO:0000256" key="1">
    <source>
        <dbReference type="ARBA" id="ARBA00004167"/>
    </source>
</evidence>
<feature type="region of interest" description="Disordered" evidence="6">
    <location>
        <begin position="751"/>
        <end position="819"/>
    </location>
</feature>
<feature type="region of interest" description="Disordered" evidence="6">
    <location>
        <begin position="942"/>
        <end position="1009"/>
    </location>
</feature>
<comment type="subcellular location">
    <subcellularLocation>
        <location evidence="1">Membrane</location>
        <topology evidence="1">Single-pass membrane protein</topology>
    </subcellularLocation>
</comment>
<keyword evidence="2" id="KW-0812">Transmembrane</keyword>
<evidence type="ECO:0000256" key="3">
    <source>
        <dbReference type="ARBA" id="ARBA00022989"/>
    </source>
</evidence>
<feature type="compositionally biased region" description="Acidic residues" evidence="6">
    <location>
        <begin position="995"/>
        <end position="1009"/>
    </location>
</feature>
<feature type="domain" description="GTD-binding" evidence="7">
    <location>
        <begin position="1074"/>
        <end position="1172"/>
    </location>
</feature>
<sequence length="1308" mass="147657">MVFDVLDVRRRRVGLFAYQIDISHLLYCNLHDALVDVREIHWKEKSTGGQQPVWSNAVGSSGSKVTTKPPLPRVARHGRSKRLKNKVKHRHRDEFLFSDNDDCGLKVVGISERSLKSDADGVVNQYKVLGRHSHSTPDLKSAFLLEAHLDECSRTRSRTRSASLTPSKIGKDINPLSAMNSKTDGSLDSQNRYNIFSRNSFSASDLGSAVRLEMQDNNRLRQRSASLTPNTSSGYGLGEHQRPKNVHRKVKKHKKISSTNMYGCLDDSVVSSNTRKHHNRSKIPRRHSYSVLQLGGDILLNMPTDESLNGSVFYGLEDDKKAKVHSPEPERINVTQFPQRTDEDSSEYDLPIAFIDASKWYGSVDDSAVMRNTSIKYQNSNPRRHSHSIFDLGCEILLNMPVNEQPNNLKFQTRPNRSANSAKFCRRKTKRGKKSFSCSKKKSGYESLDDLVVTFNSDINDRNKDPRRYSYSAFELGDALLSRAQPIDRSSTNHVASATQNGAYNHGFGEPKPSGFQTVHNKNKGYESMDDLVVHEKYNDHRRHSYSAFEFGDVPMLNAQPIDKSSAYQSATMTQNGAYNHGFGEPKQSGFEMMNSYSHPIVFLNKNHGYGFMDDSVVTRNTGIDNHDHYHNQNRIPRRHSYSILQLGGDIILNMPNESISRSFGDSQKSTLQKVEKDKNSLPPKGSVKRFSPSYDDGSDLSIDKRNWHGSFDDSLIYRSVGSESQSNNPRRHSHSAFDLGRALLLEINESTGHGSTGHGSAGHRSTTHGSTGHGSGEHNRHHYPHHRKAKKNNSHLPPPCPMNALGNHNQYHNSNPRRHSYSAFELGSALLQNMQQSDTSSTRRSASVTPKIQIVNESKRPKLKKDEPHGYQSCDESGVSNSRDGRKRSTNLTRSYFSVSDLTSPLLLQMNLDKGLTRRSASLTPDCSLGQGFGDLNSLKFEAGSSSSHRKQKKNDRSKARRSKRSKAKKSKKHLRKVNNVKNTSASANAASDESYESFDDSDAYESLDDSDSQKRFKIFSRNSQMLSMIKKVQEKDPADSSSTNRPDLYPSGLEKIDLRSLDGSIASEIDYNGVEKVKQQAEDDVRSMTLLQSELEAERNAATVAANHAMNMITRLQQEKASLQMEALQYLRMMEEQAEYDMDALQKANELVEEKEIEIQDLLDELEQYRSKYGYDLMNTNMNTIKSFDDEKSYILESLSTLEEKIHQLSNGVYDKSTESENHVEFSKLEHQVLDLKEKMEALQADLDLIRHICNTLHANEGIEFIQEIANQLQDLRSVIFQQLRIHPSTKPSLDGIKSSDLHCEH</sequence>
<dbReference type="InterPro" id="IPR007656">
    <property type="entry name" value="GTD-bd"/>
</dbReference>
<evidence type="ECO:0000256" key="6">
    <source>
        <dbReference type="SAM" id="MobiDB-lite"/>
    </source>
</evidence>
<feature type="compositionally biased region" description="Polar residues" evidence="6">
    <location>
        <begin position="662"/>
        <end position="673"/>
    </location>
</feature>
<feature type="compositionally biased region" description="Polar residues" evidence="6">
    <location>
        <begin position="223"/>
        <end position="234"/>
    </location>
</feature>
<dbReference type="PANTHER" id="PTHR31448">
    <property type="entry name" value="MYOSIN-BINDING PROTEIN 2"/>
    <property type="match status" value="1"/>
</dbReference>
<reference evidence="8" key="1">
    <citation type="submission" date="2022-06" db="EMBL/GenBank/DDBJ databases">
        <title>Uncovering the hologenomic basis of an extraordinary plant invasion.</title>
        <authorList>
            <person name="Bieker V.C."/>
            <person name="Martin M.D."/>
            <person name="Gilbert T."/>
            <person name="Hodgins K."/>
            <person name="Battlay P."/>
            <person name="Petersen B."/>
            <person name="Wilson J."/>
        </authorList>
    </citation>
    <scope>NUCLEOTIDE SEQUENCE</scope>
    <source>
        <strain evidence="8">AA19_3_7</strain>
        <tissue evidence="8">Leaf</tissue>
    </source>
</reference>
<dbReference type="Proteomes" id="UP001206925">
    <property type="component" value="Unassembled WGS sequence"/>
</dbReference>
<feature type="compositionally biased region" description="Polar residues" evidence="6">
    <location>
        <begin position="177"/>
        <end position="189"/>
    </location>
</feature>
<protein>
    <recommendedName>
        <fullName evidence="7">GTD-binding domain-containing protein</fullName>
    </recommendedName>
</protein>
<dbReference type="EMBL" id="JAMZMK010010415">
    <property type="protein sequence ID" value="KAI7731643.1"/>
    <property type="molecule type" value="Genomic_DNA"/>
</dbReference>
<evidence type="ECO:0000313" key="9">
    <source>
        <dbReference type="Proteomes" id="UP001206925"/>
    </source>
</evidence>